<dbReference type="EMBL" id="AHHD01000162">
    <property type="protein sequence ID" value="EKG19622.1"/>
    <property type="molecule type" value="Genomic_DNA"/>
</dbReference>
<dbReference type="VEuPathDB" id="FungiDB:MPH_03098"/>
<gene>
    <name evidence="4" type="ORF">MPH_03098</name>
</gene>
<evidence type="ECO:0000313" key="5">
    <source>
        <dbReference type="Proteomes" id="UP000007129"/>
    </source>
</evidence>
<accession>K2S3N3</accession>
<dbReference type="PANTHER" id="PTHR40619:SF3">
    <property type="entry name" value="FUNGAL STAND N-TERMINAL GOODBYE DOMAIN-CONTAINING PROTEIN"/>
    <property type="match status" value="1"/>
</dbReference>
<evidence type="ECO:0000259" key="2">
    <source>
        <dbReference type="Pfam" id="PF24809"/>
    </source>
</evidence>
<reference evidence="4 5" key="1">
    <citation type="journal article" date="2012" name="BMC Genomics">
        <title>Tools to kill: Genome of one of the most destructive plant pathogenic fungi Macrophomina phaseolina.</title>
        <authorList>
            <person name="Islam M.S."/>
            <person name="Haque M.S."/>
            <person name="Islam M.M."/>
            <person name="Emdad E.M."/>
            <person name="Halim A."/>
            <person name="Hossen Q.M.M."/>
            <person name="Hossain M.Z."/>
            <person name="Ahmed B."/>
            <person name="Rahim S."/>
            <person name="Rahman M.S."/>
            <person name="Alam M.M."/>
            <person name="Hou S."/>
            <person name="Wan X."/>
            <person name="Saito J.A."/>
            <person name="Alam M."/>
        </authorList>
    </citation>
    <scope>NUCLEOTIDE SEQUENCE [LARGE SCALE GENOMIC DNA]</scope>
    <source>
        <strain evidence="4 5">MS6</strain>
    </source>
</reference>
<organism evidence="4 5">
    <name type="scientific">Macrophomina phaseolina (strain MS6)</name>
    <name type="common">Charcoal rot fungus</name>
    <dbReference type="NCBI Taxonomy" id="1126212"/>
    <lineage>
        <taxon>Eukaryota</taxon>
        <taxon>Fungi</taxon>
        <taxon>Dikarya</taxon>
        <taxon>Ascomycota</taxon>
        <taxon>Pezizomycotina</taxon>
        <taxon>Dothideomycetes</taxon>
        <taxon>Dothideomycetes incertae sedis</taxon>
        <taxon>Botryosphaeriales</taxon>
        <taxon>Botryosphaeriaceae</taxon>
        <taxon>Macrophomina</taxon>
    </lineage>
</organism>
<dbReference type="InterPro" id="IPR056884">
    <property type="entry name" value="NPHP3-like_N"/>
</dbReference>
<comment type="caution">
    <text evidence="4">The sequence shown here is derived from an EMBL/GenBank/DDBJ whole genome shotgun (WGS) entry which is preliminary data.</text>
</comment>
<dbReference type="InParanoid" id="K2S3N3"/>
<dbReference type="Pfam" id="PF24809">
    <property type="entry name" value="DUF7708"/>
    <property type="match status" value="1"/>
</dbReference>
<protein>
    <submittedName>
        <fullName evidence="4">Uncharacterized protein</fullName>
    </submittedName>
</protein>
<dbReference type="OrthoDB" id="5419927at2759"/>
<dbReference type="Pfam" id="PF24883">
    <property type="entry name" value="NPHP3_N"/>
    <property type="match status" value="1"/>
</dbReference>
<evidence type="ECO:0000313" key="4">
    <source>
        <dbReference type="EMBL" id="EKG19622.1"/>
    </source>
</evidence>
<dbReference type="InterPro" id="IPR056125">
    <property type="entry name" value="DUF7708"/>
</dbReference>
<name>K2S3N3_MACPH</name>
<dbReference type="PANTHER" id="PTHR40619">
    <property type="entry name" value="FUNGAL STAND N-TERMINAL GOODBYE DOMAIN-CONTAINING PROTEIN"/>
    <property type="match status" value="1"/>
</dbReference>
<dbReference type="AlphaFoldDB" id="K2S3N3"/>
<proteinExistence type="predicted"/>
<feature type="domain" description="DUF7708" evidence="2">
    <location>
        <begin position="162"/>
        <end position="272"/>
    </location>
</feature>
<dbReference type="HOGENOM" id="CLU_016969_0_0_1"/>
<evidence type="ECO:0000256" key="1">
    <source>
        <dbReference type="ARBA" id="ARBA00022737"/>
    </source>
</evidence>
<feature type="domain" description="Nephrocystin 3-like N-terminal" evidence="3">
    <location>
        <begin position="405"/>
        <end position="581"/>
    </location>
</feature>
<keyword evidence="1" id="KW-0677">Repeat</keyword>
<dbReference type="STRING" id="1126212.K2S3N3"/>
<sequence>MMRGDIRTAEAAGSRDEALLSVQTAGSAQTATWVSAYMEESVGEQSPDFDHQRQAFVTKEEALALAEEEREIWAEAAEEAQNLVVVVETTQRIIKKKVPELSVIDPRNVKWSEVERAIRQGLVYYQEESLKGPKGWLRKGFRKLSDNSRVFEKWIGFLPEGTYTSPVCACFKIVLGVATSIREIRDQVFDALADIPEMFMSIEQYLQIYPSKQLRARGASLYASLARTLQSIMKFFTENPLRRVGRALTLEDCDASFKNNLIHMKACKAAFQEAGTFCLHNRVANIQIQMSQMQRTFMTTWERERNRADQANRNIDEMANVNLCNALLATLREDRSCFHEEMRSFMREQEQRLLLSSRSMAGLNYKKIISFLSELGFDQRATDQEMERVMLDQATRSEASIERLTWIKETRAFQDWIMSATSRYLVIQCDDRNPQPTSTLSTLGAEIIHVLAASKVAVTAIHFCGLHNRPQDEDYTGGTGMMLNLLGQVLRSWNINWDDPYIEKSLKLGLKSGKLKAASEALRSAIQSLKSGQLVFMVLDSIDAFEHPALAAKAVRSVRSLLNIMEETGKNGGVVMKILVTAPNQRSLVSVVEEYGNGETLVVPDITDCGLSSLDRSGILELAVSQIAEK</sequence>
<dbReference type="Proteomes" id="UP000007129">
    <property type="component" value="Unassembled WGS sequence"/>
</dbReference>
<dbReference type="eggNOG" id="ENOG502SHRF">
    <property type="taxonomic scope" value="Eukaryota"/>
</dbReference>
<evidence type="ECO:0000259" key="3">
    <source>
        <dbReference type="Pfam" id="PF24883"/>
    </source>
</evidence>